<keyword evidence="9" id="KW-0378">Hydrolase</keyword>
<organism evidence="12 13">
    <name type="scientific">Chlorella sorokiniana</name>
    <name type="common">Freshwater green alga</name>
    <dbReference type="NCBI Taxonomy" id="3076"/>
    <lineage>
        <taxon>Eukaryota</taxon>
        <taxon>Viridiplantae</taxon>
        <taxon>Chlorophyta</taxon>
        <taxon>core chlorophytes</taxon>
        <taxon>Trebouxiophyceae</taxon>
        <taxon>Chlorellales</taxon>
        <taxon>Chlorellaceae</taxon>
        <taxon>Chlorella clade</taxon>
        <taxon>Chlorella</taxon>
    </lineage>
</organism>
<dbReference type="Proteomes" id="UP000239899">
    <property type="component" value="Unassembled WGS sequence"/>
</dbReference>
<dbReference type="FunFam" id="1.10.3210.10:FF:000016">
    <property type="entry name" value="HD domain-containing protein 2"/>
    <property type="match status" value="1"/>
</dbReference>
<dbReference type="EMBL" id="LHPG02000009">
    <property type="protein sequence ID" value="PRW56098.1"/>
    <property type="molecule type" value="Genomic_DNA"/>
</dbReference>
<comment type="subunit">
    <text evidence="6">Homodimer.</text>
</comment>
<evidence type="ECO:0000259" key="11">
    <source>
        <dbReference type="SMART" id="SM00471"/>
    </source>
</evidence>
<dbReference type="GO" id="GO:0002953">
    <property type="term" value="F:5'-deoxynucleotidase activity"/>
    <property type="evidence" value="ECO:0007669"/>
    <property type="project" value="UniProtKB-EC"/>
</dbReference>
<gene>
    <name evidence="12" type="ORF">C2E21_4882</name>
</gene>
<evidence type="ECO:0000256" key="10">
    <source>
        <dbReference type="SAM" id="MobiDB-lite"/>
    </source>
</evidence>
<keyword evidence="8" id="KW-0479">Metal-binding</keyword>
<evidence type="ECO:0000256" key="4">
    <source>
        <dbReference type="ARBA" id="ARBA00004074"/>
    </source>
</evidence>
<comment type="caution">
    <text evidence="12">The sequence shown here is derived from an EMBL/GenBank/DDBJ whole genome shotgun (WGS) entry which is preliminary data.</text>
</comment>
<evidence type="ECO:0000313" key="13">
    <source>
        <dbReference type="Proteomes" id="UP000239899"/>
    </source>
</evidence>
<feature type="domain" description="HD/PDEase" evidence="11">
    <location>
        <begin position="50"/>
        <end position="167"/>
    </location>
</feature>
<dbReference type="STRING" id="3076.A0A2P6TPZ0"/>
<comment type="function">
    <text evidence="4">Catalyzes the dephosphorylation of the nucleoside 5'-monophosphates deoxyadenosine monophosphate (dAMP), deoxycytidine monophosphate (dCMP), deoxyguanosine monophosphate (dGMP) and deoxythymidine monophosphate (dTMP).</text>
</comment>
<comment type="similarity">
    <text evidence="5">Belongs to the HDDC2 family.</text>
</comment>
<reference evidence="12 13" key="1">
    <citation type="journal article" date="2018" name="Plant J.">
        <title>Genome sequences of Chlorella sorokiniana UTEX 1602 and Micractinium conductrix SAG 241.80: implications to maltose excretion by a green alga.</title>
        <authorList>
            <person name="Arriola M.B."/>
            <person name="Velmurugan N."/>
            <person name="Zhang Y."/>
            <person name="Plunkett M.H."/>
            <person name="Hondzo H."/>
            <person name="Barney B.M."/>
        </authorList>
    </citation>
    <scope>NUCLEOTIDE SEQUENCE [LARGE SCALE GENOMIC DNA]</scope>
    <source>
        <strain evidence="13">UTEX 1602</strain>
    </source>
</reference>
<evidence type="ECO:0000256" key="9">
    <source>
        <dbReference type="ARBA" id="ARBA00022801"/>
    </source>
</evidence>
<dbReference type="InterPro" id="IPR039356">
    <property type="entry name" value="YfbR/HDDC2"/>
</dbReference>
<dbReference type="PANTHER" id="PTHR11845">
    <property type="entry name" value="5'-DEOXYNUCLEOTIDASE HDDC2"/>
    <property type="match status" value="1"/>
</dbReference>
<dbReference type="GO" id="GO:0005737">
    <property type="term" value="C:cytoplasm"/>
    <property type="evidence" value="ECO:0007669"/>
    <property type="project" value="TreeGrafter"/>
</dbReference>
<comment type="catalytic activity">
    <reaction evidence="1">
        <text>a 2'-deoxyribonucleoside 5'-phosphate + H2O = a 2'-deoxyribonucleoside + phosphate</text>
        <dbReference type="Rhea" id="RHEA:36167"/>
        <dbReference type="ChEBI" id="CHEBI:15377"/>
        <dbReference type="ChEBI" id="CHEBI:18274"/>
        <dbReference type="ChEBI" id="CHEBI:43474"/>
        <dbReference type="ChEBI" id="CHEBI:65317"/>
        <dbReference type="EC" id="3.1.3.89"/>
    </reaction>
</comment>
<keyword evidence="13" id="KW-1185">Reference proteome</keyword>
<evidence type="ECO:0000256" key="6">
    <source>
        <dbReference type="ARBA" id="ARBA00011738"/>
    </source>
</evidence>
<comment type="cofactor">
    <cofactor evidence="2">
        <name>Mn(2+)</name>
        <dbReference type="ChEBI" id="CHEBI:29035"/>
    </cofactor>
</comment>
<evidence type="ECO:0000256" key="5">
    <source>
        <dbReference type="ARBA" id="ARBA00009999"/>
    </source>
</evidence>
<dbReference type="EC" id="3.1.3.89" evidence="7"/>
<feature type="region of interest" description="Disordered" evidence="10">
    <location>
        <begin position="198"/>
        <end position="225"/>
    </location>
</feature>
<dbReference type="InterPro" id="IPR006674">
    <property type="entry name" value="HD_domain"/>
</dbReference>
<evidence type="ECO:0000256" key="2">
    <source>
        <dbReference type="ARBA" id="ARBA00001936"/>
    </source>
</evidence>
<evidence type="ECO:0000256" key="7">
    <source>
        <dbReference type="ARBA" id="ARBA00012964"/>
    </source>
</evidence>
<evidence type="ECO:0000256" key="1">
    <source>
        <dbReference type="ARBA" id="ARBA00001638"/>
    </source>
</evidence>
<dbReference type="SMART" id="SM00471">
    <property type="entry name" value="HDc"/>
    <property type="match status" value="1"/>
</dbReference>
<dbReference type="Gene3D" id="1.10.3210.10">
    <property type="entry name" value="Hypothetical protein af1432"/>
    <property type="match status" value="1"/>
</dbReference>
<dbReference type="SUPFAM" id="SSF109604">
    <property type="entry name" value="HD-domain/PDEase-like"/>
    <property type="match status" value="1"/>
</dbReference>
<dbReference type="PANTHER" id="PTHR11845:SF13">
    <property type="entry name" value="5'-DEOXYNUCLEOTIDASE HDDC2"/>
    <property type="match status" value="1"/>
</dbReference>
<feature type="compositionally biased region" description="Low complexity" evidence="10">
    <location>
        <begin position="203"/>
        <end position="225"/>
    </location>
</feature>
<accession>A0A2P6TPZ0</accession>
<dbReference type="AlphaFoldDB" id="A0A2P6TPZ0"/>
<dbReference type="GO" id="GO:0046872">
    <property type="term" value="F:metal ion binding"/>
    <property type="evidence" value="ECO:0007669"/>
    <property type="project" value="UniProtKB-KW"/>
</dbReference>
<evidence type="ECO:0000256" key="3">
    <source>
        <dbReference type="ARBA" id="ARBA00001941"/>
    </source>
</evidence>
<evidence type="ECO:0000256" key="8">
    <source>
        <dbReference type="ARBA" id="ARBA00022723"/>
    </source>
</evidence>
<evidence type="ECO:0000313" key="12">
    <source>
        <dbReference type="EMBL" id="PRW56098.1"/>
    </source>
</evidence>
<comment type="cofactor">
    <cofactor evidence="3">
        <name>Co(2+)</name>
        <dbReference type="ChEBI" id="CHEBI:48828"/>
    </cofactor>
</comment>
<dbReference type="Pfam" id="PF13023">
    <property type="entry name" value="HD_3"/>
    <property type="match status" value="1"/>
</dbReference>
<name>A0A2P6TPZ0_CHLSO</name>
<proteinExistence type="inferred from homology"/>
<sequence>MTEQQPSSSARAAAAAAAMPSAAQAIEFLTLLQHLKTQKRTGWVKRGVAGPESIADHMYRMGLMAMLVQGTQYDYHRCIKLALVHDVAEAIVGDITPTCGVSDADKFQLEAAAVQRIKAMLGGACLAGEEIEALWHEYEQGQSPEARLVKDFDKLEMILQAHEYEGAQGKVLQEFFDSTAGKWRTELGQSWAEEIYARRRQRQQQQQAAEASGGAAAAAENGAER</sequence>
<dbReference type="InterPro" id="IPR003607">
    <property type="entry name" value="HD/PDEase_dom"/>
</dbReference>
<dbReference type="OrthoDB" id="10254258at2759"/>
<protein>
    <recommendedName>
        <fullName evidence="7">5'-deoxynucleotidase</fullName>
        <ecNumber evidence="7">3.1.3.89</ecNumber>
    </recommendedName>
</protein>